<dbReference type="EMBL" id="MU274934">
    <property type="protein sequence ID" value="KAI0085192.1"/>
    <property type="molecule type" value="Genomic_DNA"/>
</dbReference>
<sequence length="403" mass="42535">MAKITVKTLQQKVFQLDAEASDTVGDLKKKIQELQGHLVENQKLIFSGKILDDEKTIGSCDIKEKDFLVLTVSKPKPTSKPVAQQSPAASTSAPTVPTATSAPTVLPPAPTATIPTAPQPPNAPVLTPAQPAAVEPTEQRPVQDGNAFVTGSALQTSIQGMIEMGFEREQVMRALRASFNNPERAVEYLFNGIPAGLEAVAAGAAPQAAAPAAGSVAPPPPAAATVQPAAAPPATHPATARPAQNQNLFQLAQQQQAQPQQLGGRPGGGNAPVMVPVGPGGTLDMEAIANQPQIQHLRQLLRQNPALIQPILQDIATQNPQLAQVFQQNPEVIAQLLGINLEEVGDAEGMEEHAIQVTPEEAAAIQRLQDLGFPRHLAIEAYFACDKNEGMAANYLFENSFED</sequence>
<dbReference type="Proteomes" id="UP001055072">
    <property type="component" value="Unassembled WGS sequence"/>
</dbReference>
<reference evidence="1" key="1">
    <citation type="journal article" date="2021" name="Environ. Microbiol.">
        <title>Gene family expansions and transcriptome signatures uncover fungal adaptations to wood decay.</title>
        <authorList>
            <person name="Hage H."/>
            <person name="Miyauchi S."/>
            <person name="Viragh M."/>
            <person name="Drula E."/>
            <person name="Min B."/>
            <person name="Chaduli D."/>
            <person name="Navarro D."/>
            <person name="Favel A."/>
            <person name="Norest M."/>
            <person name="Lesage-Meessen L."/>
            <person name="Balint B."/>
            <person name="Merenyi Z."/>
            <person name="de Eugenio L."/>
            <person name="Morin E."/>
            <person name="Martinez A.T."/>
            <person name="Baldrian P."/>
            <person name="Stursova M."/>
            <person name="Martinez M.J."/>
            <person name="Novotny C."/>
            <person name="Magnuson J.K."/>
            <person name="Spatafora J.W."/>
            <person name="Maurice S."/>
            <person name="Pangilinan J."/>
            <person name="Andreopoulos W."/>
            <person name="LaButti K."/>
            <person name="Hundley H."/>
            <person name="Na H."/>
            <person name="Kuo A."/>
            <person name="Barry K."/>
            <person name="Lipzen A."/>
            <person name="Henrissat B."/>
            <person name="Riley R."/>
            <person name="Ahrendt S."/>
            <person name="Nagy L.G."/>
            <person name="Grigoriev I.V."/>
            <person name="Martin F."/>
            <person name="Rosso M.N."/>
        </authorList>
    </citation>
    <scope>NUCLEOTIDE SEQUENCE</scope>
    <source>
        <strain evidence="1">CBS 384.51</strain>
    </source>
</reference>
<accession>A0ACB8TT18</accession>
<gene>
    <name evidence="1" type="ORF">BDY19DRAFT_460817</name>
</gene>
<protein>
    <submittedName>
        <fullName evidence="1">Uncharacterized protein</fullName>
    </submittedName>
</protein>
<keyword evidence="2" id="KW-1185">Reference proteome</keyword>
<proteinExistence type="predicted"/>
<comment type="caution">
    <text evidence="1">The sequence shown here is derived from an EMBL/GenBank/DDBJ whole genome shotgun (WGS) entry which is preliminary data.</text>
</comment>
<evidence type="ECO:0000313" key="2">
    <source>
        <dbReference type="Proteomes" id="UP001055072"/>
    </source>
</evidence>
<name>A0ACB8TT18_9APHY</name>
<organism evidence="1 2">
    <name type="scientific">Irpex rosettiformis</name>
    <dbReference type="NCBI Taxonomy" id="378272"/>
    <lineage>
        <taxon>Eukaryota</taxon>
        <taxon>Fungi</taxon>
        <taxon>Dikarya</taxon>
        <taxon>Basidiomycota</taxon>
        <taxon>Agaricomycotina</taxon>
        <taxon>Agaricomycetes</taxon>
        <taxon>Polyporales</taxon>
        <taxon>Irpicaceae</taxon>
        <taxon>Irpex</taxon>
    </lineage>
</organism>
<evidence type="ECO:0000313" key="1">
    <source>
        <dbReference type="EMBL" id="KAI0085192.1"/>
    </source>
</evidence>